<organism evidence="3 4">
    <name type="scientific">Cryptosporidium canis</name>
    <dbReference type="NCBI Taxonomy" id="195482"/>
    <lineage>
        <taxon>Eukaryota</taxon>
        <taxon>Sar</taxon>
        <taxon>Alveolata</taxon>
        <taxon>Apicomplexa</taxon>
        <taxon>Conoidasida</taxon>
        <taxon>Coccidia</taxon>
        <taxon>Eucoccidiorida</taxon>
        <taxon>Eimeriorina</taxon>
        <taxon>Cryptosporidiidae</taxon>
        <taxon>Cryptosporidium</taxon>
    </lineage>
</organism>
<protein>
    <submittedName>
        <fullName evidence="3">Transmembrane domain-containing protein</fullName>
    </submittedName>
</protein>
<comment type="caution">
    <text evidence="3">The sequence shown here is derived from an EMBL/GenBank/DDBJ whole genome shotgun (WGS) entry which is preliminary data.</text>
</comment>
<gene>
    <name evidence="3" type="ORF">OJ252_427</name>
</gene>
<accession>A0ABQ8PAX2</accession>
<evidence type="ECO:0000256" key="1">
    <source>
        <dbReference type="SAM" id="Phobius"/>
    </source>
</evidence>
<keyword evidence="1 3" id="KW-0812">Transmembrane</keyword>
<evidence type="ECO:0000313" key="3">
    <source>
        <dbReference type="EMBL" id="KAJ1614885.1"/>
    </source>
</evidence>
<keyword evidence="1" id="KW-0472">Membrane</keyword>
<feature type="signal peptide" evidence="2">
    <location>
        <begin position="1"/>
        <end position="24"/>
    </location>
</feature>
<dbReference type="Proteomes" id="UP001071777">
    <property type="component" value="Unassembled WGS sequence"/>
</dbReference>
<keyword evidence="4" id="KW-1185">Reference proteome</keyword>
<keyword evidence="1" id="KW-1133">Transmembrane helix</keyword>
<sequence length="628" mass="71864">MDILSVYNFIILILFICGNEIGNAFKLAAENNTKVTKLGDQNTATLLPIDAADLLECSKQRGYILLDKTSIVNSGSTNTAEQLHLESIHLSSQFFGIIESIAGTSGNFVGDAISGLQLNRVLDVLREIRVQIYFGDFQDTPDLNTDKLSSISLSCNHGHDIPSLTSYHFSNLCEFTQGMMKRNLLLNQDNICNFQYSDKYLFGEKIKYFNILASLNIPILNYQELDRQLLSLLNTPQLYNDQQINLNRYLLLSNELGLSFLINLGIGFFGKLKSSSYYLLIKMVPPDTFWIKDEYYREKQGHSNPIKTDSHSACSKYEHGIGYYSQNTISFVETDKNTNRLDVYRNSMVYLNISMKSMLVCLGQYSISIYTESKGAKSMTIKIFDNEQNEFKDMDIFEDIENKRIEFKYLNNFISYQKLNKLARIIIINENPRNISIEYKISCSESQILSNLYSNISHLLSKRFLWSNFMDTSIYYEKYSSGIVFIILVAFLLILAPILGLFVIVIKSIVKRYDDSRINHLKVPLTEKINTKLENTFDIARQSKYNIREYNSINSIEIPLRLKKEFLSPSSSPISSQIVIHGKSYNQLQSPEQLELYSAISNNPSNTVQYNTDTCSSPSTIKSITFKH</sequence>
<feature type="transmembrane region" description="Helical" evidence="1">
    <location>
        <begin position="483"/>
        <end position="506"/>
    </location>
</feature>
<evidence type="ECO:0000256" key="2">
    <source>
        <dbReference type="SAM" id="SignalP"/>
    </source>
</evidence>
<dbReference type="EMBL" id="JAPCXB010000015">
    <property type="protein sequence ID" value="KAJ1614885.1"/>
    <property type="molecule type" value="Genomic_DNA"/>
</dbReference>
<keyword evidence="2" id="KW-0732">Signal</keyword>
<reference evidence="3" key="1">
    <citation type="submission" date="2022-10" db="EMBL/GenBank/DDBJ databases">
        <title>Adaptive evolution leads to modifications in subtelomeric GC content in a zoonotic Cryptosporidium species.</title>
        <authorList>
            <person name="Li J."/>
            <person name="Feng Y."/>
            <person name="Xiao L."/>
        </authorList>
    </citation>
    <scope>NUCLEOTIDE SEQUENCE</scope>
    <source>
        <strain evidence="3">25894</strain>
    </source>
</reference>
<feature type="chain" id="PRO_5046575603" evidence="2">
    <location>
        <begin position="25"/>
        <end position="628"/>
    </location>
</feature>
<name>A0ABQ8PAX2_9CRYT</name>
<evidence type="ECO:0000313" key="4">
    <source>
        <dbReference type="Proteomes" id="UP001071777"/>
    </source>
</evidence>
<proteinExistence type="predicted"/>